<protein>
    <submittedName>
        <fullName evidence="1">Uncharacterized protein</fullName>
    </submittedName>
</protein>
<comment type="caution">
    <text evidence="1">The sequence shown here is derived from an EMBL/GenBank/DDBJ whole genome shotgun (WGS) entry which is preliminary data.</text>
</comment>
<name>A0A226XAC8_CABSO</name>
<dbReference type="Proteomes" id="UP000214720">
    <property type="component" value="Unassembled WGS sequence"/>
</dbReference>
<evidence type="ECO:0000313" key="1">
    <source>
        <dbReference type="EMBL" id="OXC80401.1"/>
    </source>
</evidence>
<accession>A0A226XAC8</accession>
<sequence>MPDTPAKAYCASRSTRNRSAADIFSSSILTSAGLRRWSVSEASLIAPELPILVRLPGRLLRTPWKKIFIETSVRPFWRVLPSIGEAFCASPLQMSEDNLMIIERKTRDINRYLSHLPEGKKYNLGVRVSPEHARRVEALGFSSPLVVGERLLPPARGAASRRNANGFDIVHRDQPKETAYRQISWTYNQRHGKREVEVTEVKDVPYFRYPRTKVPPYSIEFVVSADPGGAHCIVAGPFKRTDTQNAAATNTANMLFEQFGSFEVLDTSLSPSVDVPVRRLNWKLMPAGKNPWKSAWPSLETVIEKGRGKSREVVAARFKEVGRYHPEFIAIGLGGFDDYVVFGFPSIGICVLESRFTNNATYVLAHANWEVISQMTKAEILSESAHEDRLIHDRNWFDALAASLARPSANAA</sequence>
<proteinExistence type="predicted"/>
<gene>
    <name evidence="1" type="ORF">BSU04_02025</name>
</gene>
<evidence type="ECO:0000313" key="2">
    <source>
        <dbReference type="Proteomes" id="UP000214720"/>
    </source>
</evidence>
<reference evidence="2" key="1">
    <citation type="submission" date="2017-01" db="EMBL/GenBank/DDBJ databases">
        <title>Genome Analysis of Deinococcus marmoris KOPRI26562.</title>
        <authorList>
            <person name="Kim J.H."/>
            <person name="Oh H.-M."/>
        </authorList>
    </citation>
    <scope>NUCLEOTIDE SEQUENCE [LARGE SCALE GENOMIC DNA]</scope>
    <source>
        <strain evidence="2">PAMC 26633</strain>
    </source>
</reference>
<dbReference type="EMBL" id="MTHB01000018">
    <property type="protein sequence ID" value="OXC80401.1"/>
    <property type="molecule type" value="Genomic_DNA"/>
</dbReference>
<dbReference type="AlphaFoldDB" id="A0A226XAC8"/>
<organism evidence="1 2">
    <name type="scientific">Caballeronia sordidicola</name>
    <name type="common">Burkholderia sordidicola</name>
    <dbReference type="NCBI Taxonomy" id="196367"/>
    <lineage>
        <taxon>Bacteria</taxon>
        <taxon>Pseudomonadati</taxon>
        <taxon>Pseudomonadota</taxon>
        <taxon>Betaproteobacteria</taxon>
        <taxon>Burkholderiales</taxon>
        <taxon>Burkholderiaceae</taxon>
        <taxon>Caballeronia</taxon>
    </lineage>
</organism>